<dbReference type="EMBL" id="CM042012">
    <property type="protein sequence ID" value="KAI3752999.1"/>
    <property type="molecule type" value="Genomic_DNA"/>
</dbReference>
<reference evidence="1 2" key="2">
    <citation type="journal article" date="2022" name="Mol. Ecol. Resour.">
        <title>The genomes of chicory, endive, great burdock and yacon provide insights into Asteraceae paleo-polyploidization history and plant inulin production.</title>
        <authorList>
            <person name="Fan W."/>
            <person name="Wang S."/>
            <person name="Wang H."/>
            <person name="Wang A."/>
            <person name="Jiang F."/>
            <person name="Liu H."/>
            <person name="Zhao H."/>
            <person name="Xu D."/>
            <person name="Zhang Y."/>
        </authorList>
    </citation>
    <scope>NUCLEOTIDE SEQUENCE [LARGE SCALE GENOMIC DNA]</scope>
    <source>
        <strain evidence="2">cv. Punajuju</strain>
        <tissue evidence="1">Leaves</tissue>
    </source>
</reference>
<evidence type="ECO:0000313" key="2">
    <source>
        <dbReference type="Proteomes" id="UP001055811"/>
    </source>
</evidence>
<comment type="caution">
    <text evidence="1">The sequence shown here is derived from an EMBL/GenBank/DDBJ whole genome shotgun (WGS) entry which is preliminary data.</text>
</comment>
<reference evidence="2" key="1">
    <citation type="journal article" date="2022" name="Mol. Ecol. Resour.">
        <title>The genomes of chicory, endive, great burdock and yacon provide insights into Asteraceae palaeo-polyploidization history and plant inulin production.</title>
        <authorList>
            <person name="Fan W."/>
            <person name="Wang S."/>
            <person name="Wang H."/>
            <person name="Wang A."/>
            <person name="Jiang F."/>
            <person name="Liu H."/>
            <person name="Zhao H."/>
            <person name="Xu D."/>
            <person name="Zhang Y."/>
        </authorList>
    </citation>
    <scope>NUCLEOTIDE SEQUENCE [LARGE SCALE GENOMIC DNA]</scope>
    <source>
        <strain evidence="2">cv. Punajuju</strain>
    </source>
</reference>
<protein>
    <submittedName>
        <fullName evidence="1">Uncharacterized protein</fullName>
    </submittedName>
</protein>
<gene>
    <name evidence="1" type="ORF">L2E82_25042</name>
</gene>
<keyword evidence="2" id="KW-1185">Reference proteome</keyword>
<sequence>MNTPSPFDFTKSIRFEVSISRSVSSSHNPTIQRLSTNFKMYRHSPIRNPRSKGIKFKNVLQVCLLLAVCFWLIFQVKRSHDKKKEFENTKKEFANSKISLNSNDEIVKLGRKDLQPKLDQEVDIHEEQDEEQIEEEKDDGGGGGDDEIDEHEQEKSDIEVDREESEVINDENETENGVSVDDREEDKTTTIHTHEGREEQYKADDASSAVTHVNTENITLENSNEEIINNSTSLLPSLENGPPSSTTIITSNSTVNVSIDEFAPKGSSNSSDVVESENLEGDDVIEGTEDVLDDGENEGHLEEKEVRMDLETLPEIETEGGDSEDTAAERR</sequence>
<accession>A0ACB9E227</accession>
<evidence type="ECO:0000313" key="1">
    <source>
        <dbReference type="EMBL" id="KAI3752999.1"/>
    </source>
</evidence>
<dbReference type="Proteomes" id="UP001055811">
    <property type="component" value="Linkage Group LG04"/>
</dbReference>
<proteinExistence type="predicted"/>
<name>A0ACB9E227_CICIN</name>
<organism evidence="1 2">
    <name type="scientific">Cichorium intybus</name>
    <name type="common">Chicory</name>
    <dbReference type="NCBI Taxonomy" id="13427"/>
    <lineage>
        <taxon>Eukaryota</taxon>
        <taxon>Viridiplantae</taxon>
        <taxon>Streptophyta</taxon>
        <taxon>Embryophyta</taxon>
        <taxon>Tracheophyta</taxon>
        <taxon>Spermatophyta</taxon>
        <taxon>Magnoliopsida</taxon>
        <taxon>eudicotyledons</taxon>
        <taxon>Gunneridae</taxon>
        <taxon>Pentapetalae</taxon>
        <taxon>asterids</taxon>
        <taxon>campanulids</taxon>
        <taxon>Asterales</taxon>
        <taxon>Asteraceae</taxon>
        <taxon>Cichorioideae</taxon>
        <taxon>Cichorieae</taxon>
        <taxon>Cichoriinae</taxon>
        <taxon>Cichorium</taxon>
    </lineage>
</organism>